<dbReference type="SUPFAM" id="SSF47923">
    <property type="entry name" value="Ypt/Rab-GAP domain of gyp1p"/>
    <property type="match status" value="2"/>
</dbReference>
<dbReference type="PROSITE" id="PS50086">
    <property type="entry name" value="TBC_RABGAP"/>
    <property type="match status" value="1"/>
</dbReference>
<accession>A0ABQ8D612</accession>
<evidence type="ECO:0000313" key="4">
    <source>
        <dbReference type="EMBL" id="KAH0924808.1"/>
    </source>
</evidence>
<dbReference type="Gene3D" id="3.40.50.1820">
    <property type="entry name" value="alpha/beta hydrolase"/>
    <property type="match status" value="1"/>
</dbReference>
<dbReference type="SMART" id="SM00164">
    <property type="entry name" value="TBC"/>
    <property type="match status" value="1"/>
</dbReference>
<protein>
    <recommendedName>
        <fullName evidence="3">Rab-GAP TBC domain-containing protein</fullName>
    </recommendedName>
</protein>
<comment type="similarity">
    <text evidence="1">Belongs to the AB hydrolase superfamily.</text>
</comment>
<comment type="caution">
    <text evidence="4">The sequence shown here is derived from an EMBL/GenBank/DDBJ whole genome shotgun (WGS) entry which is preliminary data.</text>
</comment>
<evidence type="ECO:0000313" key="5">
    <source>
        <dbReference type="Proteomes" id="UP000824890"/>
    </source>
</evidence>
<evidence type="ECO:0000259" key="3">
    <source>
        <dbReference type="PROSITE" id="PS50086"/>
    </source>
</evidence>
<feature type="region of interest" description="Disordered" evidence="2">
    <location>
        <begin position="158"/>
        <end position="210"/>
    </location>
</feature>
<dbReference type="Pfam" id="PF12697">
    <property type="entry name" value="Abhydrolase_6"/>
    <property type="match status" value="1"/>
</dbReference>
<dbReference type="InterPro" id="IPR000195">
    <property type="entry name" value="Rab-GAP-TBC_dom"/>
</dbReference>
<dbReference type="Proteomes" id="UP000824890">
    <property type="component" value="Unassembled WGS sequence"/>
</dbReference>
<reference evidence="4 5" key="1">
    <citation type="submission" date="2021-05" db="EMBL/GenBank/DDBJ databases">
        <title>Genome Assembly of Synthetic Allotetraploid Brassica napus Reveals Homoeologous Exchanges between Subgenomes.</title>
        <authorList>
            <person name="Davis J.T."/>
        </authorList>
    </citation>
    <scope>NUCLEOTIDE SEQUENCE [LARGE SCALE GENOMIC DNA]</scope>
    <source>
        <strain evidence="5">cv. Da-Ae</strain>
        <tissue evidence="4">Seedling</tissue>
    </source>
</reference>
<dbReference type="Pfam" id="PF00566">
    <property type="entry name" value="RabGAP-TBC"/>
    <property type="match status" value="1"/>
</dbReference>
<proteinExistence type="inferred from homology"/>
<feature type="compositionally biased region" description="Basic and acidic residues" evidence="2">
    <location>
        <begin position="663"/>
        <end position="679"/>
    </location>
</feature>
<evidence type="ECO:0000256" key="2">
    <source>
        <dbReference type="SAM" id="MobiDB-lite"/>
    </source>
</evidence>
<name>A0ABQ8D612_BRANA</name>
<feature type="region of interest" description="Disordered" evidence="2">
    <location>
        <begin position="663"/>
        <end position="696"/>
    </location>
</feature>
<dbReference type="InterPro" id="IPR029058">
    <property type="entry name" value="AB_hydrolase_fold"/>
</dbReference>
<dbReference type="SUPFAM" id="SSF53474">
    <property type="entry name" value="alpha/beta-Hydrolases"/>
    <property type="match status" value="1"/>
</dbReference>
<dbReference type="PANTHER" id="PTHR43039">
    <property type="entry name" value="ESTERASE-RELATED"/>
    <property type="match status" value="1"/>
</dbReference>
<dbReference type="InterPro" id="IPR035969">
    <property type="entry name" value="Rab-GAP_TBC_sf"/>
</dbReference>
<organism evidence="4 5">
    <name type="scientific">Brassica napus</name>
    <name type="common">Rape</name>
    <dbReference type="NCBI Taxonomy" id="3708"/>
    <lineage>
        <taxon>Eukaryota</taxon>
        <taxon>Viridiplantae</taxon>
        <taxon>Streptophyta</taxon>
        <taxon>Embryophyta</taxon>
        <taxon>Tracheophyta</taxon>
        <taxon>Spermatophyta</taxon>
        <taxon>Magnoliopsida</taxon>
        <taxon>eudicotyledons</taxon>
        <taxon>Gunneridae</taxon>
        <taxon>Pentapetalae</taxon>
        <taxon>rosids</taxon>
        <taxon>malvids</taxon>
        <taxon>Brassicales</taxon>
        <taxon>Brassicaceae</taxon>
        <taxon>Brassiceae</taxon>
        <taxon>Brassica</taxon>
    </lineage>
</organism>
<evidence type="ECO:0000256" key="1">
    <source>
        <dbReference type="ARBA" id="ARBA00008645"/>
    </source>
</evidence>
<dbReference type="InterPro" id="IPR000073">
    <property type="entry name" value="AB_hydrolase_1"/>
</dbReference>
<dbReference type="EMBL" id="JAGKQM010000005">
    <property type="protein sequence ID" value="KAH0924808.1"/>
    <property type="molecule type" value="Genomic_DNA"/>
</dbReference>
<feature type="compositionally biased region" description="Polar residues" evidence="2">
    <location>
        <begin position="680"/>
        <end position="694"/>
    </location>
</feature>
<keyword evidence="5" id="KW-1185">Reference proteome</keyword>
<gene>
    <name evidence="4" type="ORF">HID58_017064</name>
</gene>
<sequence length="965" mass="107598">MCSGGEGKQWSCGKAGVVSLQKVGSLVRDLSEPCLSQSHIQVVITIGKMLKPEKWQASFDSEGRVSGFQKALKLIILGGIDPSIRAEVWEFLLGCYELSSTSEHRNQLRVARRKRYNELLKQCQTMHSSVGTGSLAYVVGSKVMDMRKSYRDESVKVSTTEEACVDDHDDNTENHHHSDWSNNGTDAPPHVHRRGSSSESIELASGRESPESVVYKTSSAYDFASPAGYYDFPSLPVTDLFGRNSLDKIEVSTPESEIRPEEEGMHHFRVDKNAELVREQHKAASEIEVMHSDSVGPSSYPGLRISDVPEEIASVKESPSRVGNVTEDRVSEWLWTLHRIVVDVVRTDSHLEFYEDPGNLGRMSDILAVYAWVDPATGMSDLVSPFVRANFQMEGPTGVMDQLQSLWHILQLTDKDIFSHLSRIGAESLHFAFRMLLVLFRRELSFNEALRMWEMMWAADYDESVAEALENDCLEPLVIQLPRKSEAEVNVEAINGESIKREPAISKSGPISKSSGLLSMSGLLPKSGPLPKTTGPLYEESGMKSASSSYSAYHFCGLTRSLWSRNDRTTTTHVPCVVSSIKRGDDALPVFCVAAILIMNRHKIIKETRSIDDMIQIFNDKVLVFRVRRCIRTAMKLRRKYMYKVIKTKSHTNQVQIEHQTHMESQKLEETQSHGENKSQTKSLHQSPATQNGDYYQEGTSKRLRSLALHKLSHKAKREMGVIEEAHNVKVIGSGNKGTVVLGHGFGTDQSVWKHLVPHLVDDYRIVLYDNMGAGTTNPEYFDFDRYSTLEGFAFDLLAILEDLQIESCIFVGHSLSAMVGVLASLNRPDLFSKIVMVSASPSNYKAWCLGFAPLVVGGDLDSVAVQEFSRTLFNMRPDIALSMAQTIFSSDMRQILPFVSVPCHIVQSAKDLAVPVAVSEYLHTNLGSESVVEVMSSEGHLPQLSSPASVIPVLLRHIRQDITV</sequence>
<dbReference type="Gene3D" id="1.10.472.80">
    <property type="entry name" value="Ypt/Rab-GAP domain of gyp1p, domain 3"/>
    <property type="match status" value="1"/>
</dbReference>
<feature type="domain" description="Rab-GAP TBC" evidence="3">
    <location>
        <begin position="79"/>
        <end position="460"/>
    </location>
</feature>